<dbReference type="Gene3D" id="1.10.10.10">
    <property type="entry name" value="Winged helix-like DNA-binding domain superfamily/Winged helix DNA-binding domain"/>
    <property type="match status" value="1"/>
</dbReference>
<dbReference type="SUPFAM" id="SSF53850">
    <property type="entry name" value="Periplasmic binding protein-like II"/>
    <property type="match status" value="1"/>
</dbReference>
<comment type="similarity">
    <text evidence="1">Belongs to the LysR transcriptional regulatory family.</text>
</comment>
<keyword evidence="3" id="KW-0238">DNA-binding</keyword>
<proteinExistence type="inferred from homology"/>
<organism evidence="6 7">
    <name type="scientific">Shewanella psychrophila</name>
    <dbReference type="NCBI Taxonomy" id="225848"/>
    <lineage>
        <taxon>Bacteria</taxon>
        <taxon>Pseudomonadati</taxon>
        <taxon>Pseudomonadota</taxon>
        <taxon>Gammaproteobacteria</taxon>
        <taxon>Alteromonadales</taxon>
        <taxon>Shewanellaceae</taxon>
        <taxon>Shewanella</taxon>
    </lineage>
</organism>
<evidence type="ECO:0000256" key="1">
    <source>
        <dbReference type="ARBA" id="ARBA00009437"/>
    </source>
</evidence>
<evidence type="ECO:0000313" key="7">
    <source>
        <dbReference type="Proteomes" id="UP000189545"/>
    </source>
</evidence>
<evidence type="ECO:0000256" key="3">
    <source>
        <dbReference type="ARBA" id="ARBA00023125"/>
    </source>
</evidence>
<protein>
    <submittedName>
        <fullName evidence="6">Transcriptional regulator, LysR family</fullName>
    </submittedName>
</protein>
<feature type="domain" description="HTH lysR-type" evidence="5">
    <location>
        <begin position="2"/>
        <end position="59"/>
    </location>
</feature>
<name>A0A1S6HNS1_9GAMM</name>
<dbReference type="OrthoDB" id="9786526at2"/>
<dbReference type="EMBL" id="CP014782">
    <property type="protein sequence ID" value="AQS37170.1"/>
    <property type="molecule type" value="Genomic_DNA"/>
</dbReference>
<dbReference type="Proteomes" id="UP000189545">
    <property type="component" value="Chromosome"/>
</dbReference>
<dbReference type="RefSeq" id="WP_077752372.1">
    <property type="nucleotide sequence ID" value="NZ_CP014782.1"/>
</dbReference>
<evidence type="ECO:0000256" key="2">
    <source>
        <dbReference type="ARBA" id="ARBA00023015"/>
    </source>
</evidence>
<sequence>MVNLEHLQVINTICAEGSFQKASEKLHKVRSAVSYSVKQVETYYDIQIFNRQTYRPELTADGKLLIVKIRQLLKQASDFETYVNELKGECETELRLGVSSNFPLDRITELLLELKQDFPSTTIHLEIEVASGERMLLDEKVDIAIYGTPFKNKAVDYNLIDTMNIPLLISTQLPLKDTSHVTEEELTSYPQVIVKSTDNRSPDTSIIDDALKWYVTDLHTKKTLITQGLGWGRLPEHMVEEELKSGELVSLNTLGDFKLPMYIAKLKNRALGPVALKIWNDFQ</sequence>
<dbReference type="GO" id="GO:0000976">
    <property type="term" value="F:transcription cis-regulatory region binding"/>
    <property type="evidence" value="ECO:0007669"/>
    <property type="project" value="TreeGrafter"/>
</dbReference>
<dbReference type="PANTHER" id="PTHR30126">
    <property type="entry name" value="HTH-TYPE TRANSCRIPTIONAL REGULATOR"/>
    <property type="match status" value="1"/>
</dbReference>
<dbReference type="PANTHER" id="PTHR30126:SF91">
    <property type="entry name" value="LYSR FAMILY TRANSCRIPTIONAL REGULATOR"/>
    <property type="match status" value="1"/>
</dbReference>
<dbReference type="Gene3D" id="3.40.190.290">
    <property type="match status" value="1"/>
</dbReference>
<keyword evidence="4" id="KW-0804">Transcription</keyword>
<dbReference type="Pfam" id="PF03466">
    <property type="entry name" value="LysR_substrate"/>
    <property type="match status" value="1"/>
</dbReference>
<gene>
    <name evidence="6" type="ORF">Sps_02010</name>
</gene>
<dbReference type="CDD" id="cd05466">
    <property type="entry name" value="PBP2_LTTR_substrate"/>
    <property type="match status" value="1"/>
</dbReference>
<evidence type="ECO:0000256" key="4">
    <source>
        <dbReference type="ARBA" id="ARBA00023163"/>
    </source>
</evidence>
<dbReference type="KEGG" id="spsw:Sps_02010"/>
<dbReference type="AlphaFoldDB" id="A0A1S6HNS1"/>
<dbReference type="InterPro" id="IPR036390">
    <property type="entry name" value="WH_DNA-bd_sf"/>
</dbReference>
<dbReference type="GO" id="GO:0003700">
    <property type="term" value="F:DNA-binding transcription factor activity"/>
    <property type="evidence" value="ECO:0007669"/>
    <property type="project" value="InterPro"/>
</dbReference>
<keyword evidence="2" id="KW-0805">Transcription regulation</keyword>
<evidence type="ECO:0000313" key="6">
    <source>
        <dbReference type="EMBL" id="AQS37170.1"/>
    </source>
</evidence>
<dbReference type="PROSITE" id="PS50931">
    <property type="entry name" value="HTH_LYSR"/>
    <property type="match status" value="1"/>
</dbReference>
<dbReference type="SUPFAM" id="SSF46785">
    <property type="entry name" value="Winged helix' DNA-binding domain"/>
    <property type="match status" value="1"/>
</dbReference>
<evidence type="ECO:0000259" key="5">
    <source>
        <dbReference type="PROSITE" id="PS50931"/>
    </source>
</evidence>
<accession>A0A1S6HNS1</accession>
<dbReference type="InterPro" id="IPR036388">
    <property type="entry name" value="WH-like_DNA-bd_sf"/>
</dbReference>
<dbReference type="InterPro" id="IPR000847">
    <property type="entry name" value="LysR_HTH_N"/>
</dbReference>
<dbReference type="InterPro" id="IPR005119">
    <property type="entry name" value="LysR_subst-bd"/>
</dbReference>
<dbReference type="Pfam" id="PF00126">
    <property type="entry name" value="HTH_1"/>
    <property type="match status" value="1"/>
</dbReference>
<keyword evidence="7" id="KW-1185">Reference proteome</keyword>
<reference evidence="6 7" key="1">
    <citation type="submission" date="2016-03" db="EMBL/GenBank/DDBJ databases">
        <title>Complete genome sequence of Shewanella psychrophila WP2, a deep sea bacterium isolated from west Pacific sediment.</title>
        <authorList>
            <person name="Xu G."/>
            <person name="Jian H."/>
        </authorList>
    </citation>
    <scope>NUCLEOTIDE SEQUENCE [LARGE SCALE GENOMIC DNA]</scope>
    <source>
        <strain evidence="6 7">WP2</strain>
    </source>
</reference>
<dbReference type="STRING" id="225848.Sps_02010"/>